<dbReference type="GO" id="GO:0004674">
    <property type="term" value="F:protein serine/threonine kinase activity"/>
    <property type="evidence" value="ECO:0007669"/>
    <property type="project" value="UniProtKB-KW"/>
</dbReference>
<keyword evidence="5" id="KW-1185">Reference proteome</keyword>
<organism evidence="4 5">
    <name type="scientific">Thermobifida fusca TM51</name>
    <dbReference type="NCBI Taxonomy" id="1169414"/>
    <lineage>
        <taxon>Bacteria</taxon>
        <taxon>Bacillati</taxon>
        <taxon>Actinomycetota</taxon>
        <taxon>Actinomycetes</taxon>
        <taxon>Streptosporangiales</taxon>
        <taxon>Nocardiopsidaceae</taxon>
        <taxon>Thermobifida</taxon>
    </lineage>
</organism>
<dbReference type="SUPFAM" id="SSF55874">
    <property type="entry name" value="ATPase domain of HSP90 chaperone/DNA topoisomerase II/histidine kinase"/>
    <property type="match status" value="1"/>
</dbReference>
<dbReference type="InterPro" id="IPR003594">
    <property type="entry name" value="HATPase_dom"/>
</dbReference>
<dbReference type="Gene3D" id="3.30.565.10">
    <property type="entry name" value="Histidine kinase-like ATPase, C-terminal domain"/>
    <property type="match status" value="1"/>
</dbReference>
<comment type="caution">
    <text evidence="4">The sequence shown here is derived from an EMBL/GenBank/DDBJ whole genome shotgun (WGS) entry which is preliminary data.</text>
</comment>
<dbReference type="PANTHER" id="PTHR35526">
    <property type="entry name" value="ANTI-SIGMA-F FACTOR RSBW-RELATED"/>
    <property type="match status" value="1"/>
</dbReference>
<feature type="region of interest" description="Disordered" evidence="2">
    <location>
        <begin position="97"/>
        <end position="119"/>
    </location>
</feature>
<dbReference type="PANTHER" id="PTHR35526:SF3">
    <property type="entry name" value="ANTI-SIGMA-F FACTOR RSBW"/>
    <property type="match status" value="1"/>
</dbReference>
<dbReference type="EMBL" id="AOSG01000025">
    <property type="protein sequence ID" value="EOR71863.1"/>
    <property type="molecule type" value="Genomic_DNA"/>
</dbReference>
<dbReference type="AlphaFoldDB" id="A0A9P2TBI8"/>
<evidence type="ECO:0000256" key="2">
    <source>
        <dbReference type="SAM" id="MobiDB-lite"/>
    </source>
</evidence>
<keyword evidence="1" id="KW-0808">Transferase</keyword>
<dbReference type="CDD" id="cd16936">
    <property type="entry name" value="HATPase_RsbW-like"/>
    <property type="match status" value="1"/>
</dbReference>
<gene>
    <name evidence="4" type="ORF">TM51_05292</name>
</gene>
<dbReference type="InterPro" id="IPR050267">
    <property type="entry name" value="Anti-sigma-factor_SerPK"/>
</dbReference>
<accession>A0A9P2TBI8</accession>
<sequence>MTDTANTSDNDSEPGAGRLRAVSEFWELPGDPAFCPDLRGRIRRSLTGFPHAAADAELVVAELFANACRHSLSGDGGKVTVTLAGLRTGLVLVTVTDQGPRPDPATGRPRIPQTRPLDGTLATGGRGLRLVAALATDWGHWRTDTGGHAVWAVFDPRR</sequence>
<evidence type="ECO:0000313" key="4">
    <source>
        <dbReference type="EMBL" id="EOR71863.1"/>
    </source>
</evidence>
<evidence type="ECO:0000313" key="5">
    <source>
        <dbReference type="Proteomes" id="UP000014184"/>
    </source>
</evidence>
<evidence type="ECO:0000259" key="3">
    <source>
        <dbReference type="Pfam" id="PF13581"/>
    </source>
</evidence>
<name>A0A9P2TBI8_THEFU</name>
<dbReference type="Proteomes" id="UP000014184">
    <property type="component" value="Unassembled WGS sequence"/>
</dbReference>
<dbReference type="RefSeq" id="WP_011291423.1">
    <property type="nucleotide sequence ID" value="NZ_AOSG01000025.1"/>
</dbReference>
<reference evidence="4 5" key="1">
    <citation type="journal article" date="2013" name="Genome Announc.">
        <title>Draft Genome Sequence of the Lignocellulose Decomposer Thermobifida fusca Strain TM51.</title>
        <authorList>
            <person name="Toth A."/>
            <person name="Barna T."/>
            <person name="Nagy I."/>
            <person name="Horvath B."/>
            <person name="Nagy I."/>
            <person name="Tancsics A."/>
            <person name="Kriszt B."/>
            <person name="Baka E."/>
            <person name="Fekete C."/>
            <person name="Kukolya J."/>
        </authorList>
    </citation>
    <scope>NUCLEOTIDE SEQUENCE [LARGE SCALE GENOMIC DNA]</scope>
    <source>
        <strain evidence="4 5">TM51</strain>
    </source>
</reference>
<keyword evidence="1" id="KW-0418">Kinase</keyword>
<dbReference type="InterPro" id="IPR036890">
    <property type="entry name" value="HATPase_C_sf"/>
</dbReference>
<evidence type="ECO:0000256" key="1">
    <source>
        <dbReference type="ARBA" id="ARBA00022527"/>
    </source>
</evidence>
<keyword evidence="1" id="KW-0723">Serine/threonine-protein kinase</keyword>
<protein>
    <recommendedName>
        <fullName evidence="3">Histidine kinase/HSP90-like ATPase domain-containing protein</fullName>
    </recommendedName>
</protein>
<feature type="domain" description="Histidine kinase/HSP90-like ATPase" evidence="3">
    <location>
        <begin position="50"/>
        <end position="153"/>
    </location>
</feature>
<proteinExistence type="predicted"/>
<dbReference type="Pfam" id="PF13581">
    <property type="entry name" value="HATPase_c_2"/>
    <property type="match status" value="1"/>
</dbReference>